<dbReference type="EMBL" id="CP000910">
    <property type="protein sequence ID" value="ABY25056.1"/>
    <property type="molecule type" value="Genomic_DNA"/>
</dbReference>
<feature type="domain" description="DnaJ homologue subfamily C member 28 conserved" evidence="2">
    <location>
        <begin position="51"/>
        <end position="115"/>
    </location>
</feature>
<dbReference type="STRING" id="288705.RSal33209_3345"/>
<sequence>MERVVTMPKKELDEFDNPATRAARYQEAQEAAAEPEIEIPPFRPDDVAARADAAVDLAVARGDFDNLAYAGKPLSNLGTTLDPDWWVQGLIQRENLTGIGPPAIMLRKEDAELDGVLDKLSAERAVRDALEEFNARVVEARRQLLGGPPVVTKLRDVDQEIQRWRARRSGRAMPSSAEQPKKSPGFWRGLFRAKTP</sequence>
<name>A9WV35_RENSM</name>
<dbReference type="AlphaFoldDB" id="A9WV35"/>
<organism evidence="3 4">
    <name type="scientific">Renibacterium salmoninarum (strain ATCC 33209 / DSM 20767 / JCM 11484 / NBRC 15589 / NCIMB 2235)</name>
    <dbReference type="NCBI Taxonomy" id="288705"/>
    <lineage>
        <taxon>Bacteria</taxon>
        <taxon>Bacillati</taxon>
        <taxon>Actinomycetota</taxon>
        <taxon>Actinomycetes</taxon>
        <taxon>Micrococcales</taxon>
        <taxon>Micrococcaceae</taxon>
        <taxon>Renibacterium</taxon>
    </lineage>
</organism>
<feature type="region of interest" description="Disordered" evidence="1">
    <location>
        <begin position="165"/>
        <end position="196"/>
    </location>
</feature>
<protein>
    <recommendedName>
        <fullName evidence="2">DnaJ homologue subfamily C member 28 conserved domain-containing protein</fullName>
    </recommendedName>
</protein>
<gene>
    <name evidence="3" type="ordered locus">RSal33209_3345</name>
</gene>
<dbReference type="InterPro" id="IPR018961">
    <property type="entry name" value="DnaJ_homolog_subfam-C_membr-28"/>
</dbReference>
<evidence type="ECO:0000259" key="2">
    <source>
        <dbReference type="Pfam" id="PF09350"/>
    </source>
</evidence>
<keyword evidence="4" id="KW-1185">Reference proteome</keyword>
<proteinExistence type="predicted"/>
<reference evidence="4" key="1">
    <citation type="journal article" date="2008" name="J. Bacteriol.">
        <title>Genome sequence of the fish pathogen Renibacterium salmoninarum suggests reductive evolution away from an environmental Arthrobacter ancestor.</title>
        <authorList>
            <person name="Wiens G.D."/>
            <person name="Rockey D.D."/>
            <person name="Wu Z."/>
            <person name="Chang J."/>
            <person name="Levy R."/>
            <person name="Crane S."/>
            <person name="Chen D.S."/>
            <person name="Capri G.R."/>
            <person name="Burnett J.R."/>
            <person name="Sudheesh P.S."/>
            <person name="Schipma M.J."/>
            <person name="Burd H."/>
            <person name="Bhattacharyya A."/>
            <person name="Rhodes L.D."/>
            <person name="Kaul R."/>
            <person name="Strom M.S."/>
        </authorList>
    </citation>
    <scope>NUCLEOTIDE SEQUENCE [LARGE SCALE GENOMIC DNA]</scope>
    <source>
        <strain evidence="4">ATCC 33209 / DSM 20767 / JCM 11484 / NBRC 15589 / NCIMB 2235</strain>
    </source>
</reference>
<evidence type="ECO:0000313" key="4">
    <source>
        <dbReference type="Proteomes" id="UP000002007"/>
    </source>
</evidence>
<accession>A9WV35</accession>
<dbReference type="KEGG" id="rsa:RSal33209_3345"/>
<evidence type="ECO:0000313" key="3">
    <source>
        <dbReference type="EMBL" id="ABY25056.1"/>
    </source>
</evidence>
<dbReference type="Pfam" id="PF09350">
    <property type="entry name" value="DJC28_CD"/>
    <property type="match status" value="1"/>
</dbReference>
<evidence type="ECO:0000256" key="1">
    <source>
        <dbReference type="SAM" id="MobiDB-lite"/>
    </source>
</evidence>
<dbReference type="HOGENOM" id="CLU_109304_0_0_11"/>
<dbReference type="Proteomes" id="UP000002007">
    <property type="component" value="Chromosome"/>
</dbReference>
<dbReference type="eggNOG" id="ENOG50318KY">
    <property type="taxonomic scope" value="Bacteria"/>
</dbReference>